<accession>A0A1I6QIV2</accession>
<gene>
    <name evidence="2" type="ORF">SAMN04488050_102102</name>
</gene>
<keyword evidence="3" id="KW-1185">Reference proteome</keyword>
<evidence type="ECO:0000313" key="2">
    <source>
        <dbReference type="EMBL" id="SFS52332.1"/>
    </source>
</evidence>
<dbReference type="RefSeq" id="WP_092419160.1">
    <property type="nucleotide sequence ID" value="NZ_FNCL01000001.1"/>
</dbReference>
<dbReference type="EMBL" id="FOZW01000002">
    <property type="protein sequence ID" value="SFS52332.1"/>
    <property type="molecule type" value="Genomic_DNA"/>
</dbReference>
<name>A0A1I6QIV2_9RHOB</name>
<dbReference type="Proteomes" id="UP000199392">
    <property type="component" value="Unassembled WGS sequence"/>
</dbReference>
<evidence type="ECO:0000256" key="1">
    <source>
        <dbReference type="SAM" id="MobiDB-lite"/>
    </source>
</evidence>
<feature type="region of interest" description="Disordered" evidence="1">
    <location>
        <begin position="36"/>
        <end position="62"/>
    </location>
</feature>
<sequence length="62" mass="6787">MDHFQHRLELLKRAIREGNRPAASARAVDLADIFAASSDDGSSTPPPALPHLPATLIEERKQ</sequence>
<protein>
    <submittedName>
        <fullName evidence="2">Uncharacterized protein</fullName>
    </submittedName>
</protein>
<organism evidence="2 3">
    <name type="scientific">Alloyangia pacifica</name>
    <dbReference type="NCBI Taxonomy" id="311180"/>
    <lineage>
        <taxon>Bacteria</taxon>
        <taxon>Pseudomonadati</taxon>
        <taxon>Pseudomonadota</taxon>
        <taxon>Alphaproteobacteria</taxon>
        <taxon>Rhodobacterales</taxon>
        <taxon>Roseobacteraceae</taxon>
        <taxon>Alloyangia</taxon>
    </lineage>
</organism>
<dbReference type="STRING" id="311180.SAMN04488050_102102"/>
<reference evidence="3" key="1">
    <citation type="submission" date="2016-10" db="EMBL/GenBank/DDBJ databases">
        <authorList>
            <person name="Varghese N."/>
            <person name="Submissions S."/>
        </authorList>
    </citation>
    <scope>NUCLEOTIDE SEQUENCE [LARGE SCALE GENOMIC DNA]</scope>
    <source>
        <strain evidence="3">DSM 26894</strain>
    </source>
</reference>
<dbReference type="AlphaFoldDB" id="A0A1I6QIV2"/>
<evidence type="ECO:0000313" key="3">
    <source>
        <dbReference type="Proteomes" id="UP000199392"/>
    </source>
</evidence>
<proteinExistence type="predicted"/>